<keyword evidence="1" id="KW-0472">Membrane</keyword>
<feature type="domain" description="Fatty acid desaturase" evidence="2">
    <location>
        <begin position="69"/>
        <end position="338"/>
    </location>
</feature>
<keyword evidence="4" id="KW-1185">Reference proteome</keyword>
<organism evidence="3 4">
    <name type="scientific">Flavipsychrobacter stenotrophus</name>
    <dbReference type="NCBI Taxonomy" id="2077091"/>
    <lineage>
        <taxon>Bacteria</taxon>
        <taxon>Pseudomonadati</taxon>
        <taxon>Bacteroidota</taxon>
        <taxon>Chitinophagia</taxon>
        <taxon>Chitinophagales</taxon>
        <taxon>Chitinophagaceae</taxon>
        <taxon>Flavipsychrobacter</taxon>
    </lineage>
</organism>
<dbReference type="GO" id="GO:0008610">
    <property type="term" value="P:lipid biosynthetic process"/>
    <property type="evidence" value="ECO:0007669"/>
    <property type="project" value="UniProtKB-ARBA"/>
</dbReference>
<keyword evidence="1" id="KW-0812">Transmembrane</keyword>
<sequence length="365" mass="41455">MEHIKFVAKDQQEKQFTADLRKNVKQYFEDNNLSIKGDSRLYVKTIVMVSLYLVPFIVMLAMPVPAGVAALLCVVMGIGVAGTGMGVMHDAVHGAYSHKVWVNKLMGGTLYLLGSNVLNWKLQHNVFHHAYTNVGGIDEDIDTKGPIRLAEQAPLKKIHYYQHIYAFALYGLLTISKLFKDFTQLARYNKAGVTKNYMESPAWEYTKMVVIKLAYLVAIIGLPIVFTSFTWWQVAIGFFIMHWTAGFILSTIFQMAHVVEGAEQPVADSAGHINHAWAVHELQTTSDFARNNSLVNWYVGGLNFQIEHHLFPNISHVHYRKISYIVERTAKQYGINYNLKPSFRAAIRSHIVKLKELGRQPAYQH</sequence>
<dbReference type="Proteomes" id="UP000239872">
    <property type="component" value="Unassembled WGS sequence"/>
</dbReference>
<dbReference type="EMBL" id="PPSL01000002">
    <property type="protein sequence ID" value="PQJ11336.1"/>
    <property type="molecule type" value="Genomic_DNA"/>
</dbReference>
<dbReference type="CDD" id="cd03506">
    <property type="entry name" value="Delta6-FADS-like"/>
    <property type="match status" value="1"/>
</dbReference>
<dbReference type="GO" id="GO:0016717">
    <property type="term" value="F:oxidoreductase activity, acting on paired donors, with oxidation of a pair of donors resulting in the reduction of molecular oxygen to two molecules of water"/>
    <property type="evidence" value="ECO:0007669"/>
    <property type="project" value="TreeGrafter"/>
</dbReference>
<dbReference type="OrthoDB" id="104711at2"/>
<dbReference type="PANTHER" id="PTHR19353">
    <property type="entry name" value="FATTY ACID DESATURASE 2"/>
    <property type="match status" value="1"/>
</dbReference>
<dbReference type="AlphaFoldDB" id="A0A2S7SXT1"/>
<dbReference type="InterPro" id="IPR012171">
    <property type="entry name" value="Fatty_acid_desaturase"/>
</dbReference>
<evidence type="ECO:0000313" key="4">
    <source>
        <dbReference type="Proteomes" id="UP000239872"/>
    </source>
</evidence>
<evidence type="ECO:0000256" key="1">
    <source>
        <dbReference type="SAM" id="Phobius"/>
    </source>
</evidence>
<keyword evidence="1" id="KW-1133">Transmembrane helix</keyword>
<reference evidence="3 4" key="1">
    <citation type="submission" date="2018-01" db="EMBL/GenBank/DDBJ databases">
        <title>A novel member of the phylum Bacteroidetes isolated from glacier ice.</title>
        <authorList>
            <person name="Liu Q."/>
            <person name="Xin Y.-H."/>
        </authorList>
    </citation>
    <scope>NUCLEOTIDE SEQUENCE [LARGE SCALE GENOMIC DNA]</scope>
    <source>
        <strain evidence="3 4">RB1R16</strain>
    </source>
</reference>
<dbReference type="RefSeq" id="WP_105038215.1">
    <property type="nucleotide sequence ID" value="NZ_PPSL01000002.1"/>
</dbReference>
<feature type="transmembrane region" description="Helical" evidence="1">
    <location>
        <begin position="205"/>
        <end position="226"/>
    </location>
</feature>
<protein>
    <submittedName>
        <fullName evidence="3">Acyl-CoA desaturase</fullName>
    </submittedName>
</protein>
<feature type="transmembrane region" description="Helical" evidence="1">
    <location>
        <begin position="68"/>
        <end position="88"/>
    </location>
</feature>
<comment type="caution">
    <text evidence="3">The sequence shown here is derived from an EMBL/GenBank/DDBJ whole genome shotgun (WGS) entry which is preliminary data.</text>
</comment>
<dbReference type="PIRSF" id="PIRSF015921">
    <property type="entry name" value="FA_sphinglp_des"/>
    <property type="match status" value="1"/>
</dbReference>
<dbReference type="Pfam" id="PF00487">
    <property type="entry name" value="FA_desaturase"/>
    <property type="match status" value="1"/>
</dbReference>
<evidence type="ECO:0000313" key="3">
    <source>
        <dbReference type="EMBL" id="PQJ11336.1"/>
    </source>
</evidence>
<name>A0A2S7SXT1_9BACT</name>
<gene>
    <name evidence="3" type="ORF">CJD36_005910</name>
</gene>
<accession>A0A2S7SXT1</accession>
<dbReference type="InterPro" id="IPR005804">
    <property type="entry name" value="FA_desaturase_dom"/>
</dbReference>
<feature type="transmembrane region" description="Helical" evidence="1">
    <location>
        <begin position="41"/>
        <end position="62"/>
    </location>
</feature>
<dbReference type="GO" id="GO:0016020">
    <property type="term" value="C:membrane"/>
    <property type="evidence" value="ECO:0007669"/>
    <property type="project" value="TreeGrafter"/>
</dbReference>
<proteinExistence type="predicted"/>
<dbReference type="PANTHER" id="PTHR19353:SF19">
    <property type="entry name" value="DELTA(5) FATTY ACID DESATURASE C-RELATED"/>
    <property type="match status" value="1"/>
</dbReference>
<evidence type="ECO:0000259" key="2">
    <source>
        <dbReference type="Pfam" id="PF00487"/>
    </source>
</evidence>